<dbReference type="Pfam" id="PF01476">
    <property type="entry name" value="LysM"/>
    <property type="match status" value="1"/>
</dbReference>
<dbReference type="InterPro" id="IPR011055">
    <property type="entry name" value="Dup_hybrid_motif"/>
</dbReference>
<dbReference type="PANTHER" id="PTHR21666">
    <property type="entry name" value="PEPTIDASE-RELATED"/>
    <property type="match status" value="1"/>
</dbReference>
<comment type="caution">
    <text evidence="5">The sequence shown here is derived from an EMBL/GenBank/DDBJ whole genome shotgun (WGS) entry which is preliminary data.</text>
</comment>
<feature type="signal peptide" evidence="3">
    <location>
        <begin position="1"/>
        <end position="19"/>
    </location>
</feature>
<dbReference type="InterPro" id="IPR036779">
    <property type="entry name" value="LysM_dom_sf"/>
</dbReference>
<evidence type="ECO:0000256" key="2">
    <source>
        <dbReference type="SAM" id="MobiDB-lite"/>
    </source>
</evidence>
<evidence type="ECO:0000259" key="4">
    <source>
        <dbReference type="PROSITE" id="PS51782"/>
    </source>
</evidence>
<protein>
    <submittedName>
        <fullName evidence="5">Lipoprotein NlpD</fullName>
    </submittedName>
</protein>
<dbReference type="Pfam" id="PF01551">
    <property type="entry name" value="Peptidase_M23"/>
    <property type="match status" value="1"/>
</dbReference>
<evidence type="ECO:0000256" key="1">
    <source>
        <dbReference type="ARBA" id="ARBA00038420"/>
    </source>
</evidence>
<feature type="domain" description="LysM" evidence="4">
    <location>
        <begin position="49"/>
        <end position="93"/>
    </location>
</feature>
<dbReference type="InterPro" id="IPR050570">
    <property type="entry name" value="Cell_wall_metabolism_enzyme"/>
</dbReference>
<dbReference type="SUPFAM" id="SSF54106">
    <property type="entry name" value="LysM domain"/>
    <property type="match status" value="1"/>
</dbReference>
<sequence length="328" mass="35122">MFMQIILLFLVLSLGACVSKPDPAPIVERQLGRYSDEGNNATKGLLDRKTYIVQSGDTLYSIALRHGLDINQLAGINNITDPRELRVGQELYLQTLPAEGLISQQESLTSQPTLYSIAQPEDVGVVTGGYQPGFSETGEKASESFKTEPKGVLLPYSDSARDQLNNQSKTVSAQKLAEKNSDSYQVGSVGGGGNSDPGQSISVSANKSGINWGWPADGQIISRFSEKSKGVGISGSFKQPVLASASGTVVYSGNGLRGYGNLIIIKHNDSYLSAYGHNSKIFVHEGENVSKGQKIAEMGNTDGGVVKLHFEIREKGKPVDPLGYLPVR</sequence>
<dbReference type="CDD" id="cd12797">
    <property type="entry name" value="M23_peptidase"/>
    <property type="match status" value="1"/>
</dbReference>
<accession>A0ABX5M3M3</accession>
<dbReference type="Gene3D" id="2.70.70.10">
    <property type="entry name" value="Glucose Permease (Domain IIA)"/>
    <property type="match status" value="1"/>
</dbReference>
<name>A0ABX5M3M3_9PROT</name>
<keyword evidence="5" id="KW-0449">Lipoprotein</keyword>
<reference evidence="5 6" key="1">
    <citation type="submission" date="2018-04" db="EMBL/GenBank/DDBJ databases">
        <title>Active sludge and wastewater microbial communities from Klosterneuburg, Austria.</title>
        <authorList>
            <person name="Wagner M."/>
        </authorList>
    </citation>
    <scope>NUCLEOTIDE SEQUENCE [LARGE SCALE GENOMIC DNA]</scope>
    <source>
        <strain evidence="5 6">Nm 57</strain>
    </source>
</reference>
<feature type="chain" id="PRO_5046365512" evidence="3">
    <location>
        <begin position="20"/>
        <end position="328"/>
    </location>
</feature>
<dbReference type="PANTHER" id="PTHR21666:SF263">
    <property type="entry name" value="MUREIN HYDROLASE ACTIVATOR NLPD"/>
    <property type="match status" value="1"/>
</dbReference>
<organism evidence="5 6">
    <name type="scientific">Nitrosomonas eutropha</name>
    <dbReference type="NCBI Taxonomy" id="916"/>
    <lineage>
        <taxon>Bacteria</taxon>
        <taxon>Pseudomonadati</taxon>
        <taxon>Pseudomonadota</taxon>
        <taxon>Betaproteobacteria</taxon>
        <taxon>Nitrosomonadales</taxon>
        <taxon>Nitrosomonadaceae</taxon>
        <taxon>Nitrosomonas</taxon>
    </lineage>
</organism>
<dbReference type="CDD" id="cd00118">
    <property type="entry name" value="LysM"/>
    <property type="match status" value="1"/>
</dbReference>
<evidence type="ECO:0000313" key="6">
    <source>
        <dbReference type="Proteomes" id="UP000247780"/>
    </source>
</evidence>
<dbReference type="SMART" id="SM00257">
    <property type="entry name" value="LysM"/>
    <property type="match status" value="1"/>
</dbReference>
<dbReference type="Proteomes" id="UP000247780">
    <property type="component" value="Unassembled WGS sequence"/>
</dbReference>
<evidence type="ECO:0000313" key="5">
    <source>
        <dbReference type="EMBL" id="PXV74865.1"/>
    </source>
</evidence>
<comment type="similarity">
    <text evidence="1">Belongs to the E.coli NlpD/Haemophilus LppB family.</text>
</comment>
<gene>
    <name evidence="5" type="ORF">C8R14_14313</name>
</gene>
<feature type="region of interest" description="Disordered" evidence="2">
    <location>
        <begin position="165"/>
        <end position="202"/>
    </location>
</feature>
<dbReference type="InterPro" id="IPR016047">
    <property type="entry name" value="M23ase_b-sheet_dom"/>
</dbReference>
<dbReference type="RefSeq" id="WP_011635312.1">
    <property type="nucleotide sequence ID" value="NZ_FNNM01000031.1"/>
</dbReference>
<keyword evidence="6" id="KW-1185">Reference proteome</keyword>
<dbReference type="EMBL" id="QICQ01000043">
    <property type="protein sequence ID" value="PXV74865.1"/>
    <property type="molecule type" value="Genomic_DNA"/>
</dbReference>
<dbReference type="PROSITE" id="PS51782">
    <property type="entry name" value="LYSM"/>
    <property type="match status" value="1"/>
</dbReference>
<proteinExistence type="inferred from homology"/>
<dbReference type="InterPro" id="IPR018392">
    <property type="entry name" value="LysM"/>
</dbReference>
<evidence type="ECO:0000256" key="3">
    <source>
        <dbReference type="SAM" id="SignalP"/>
    </source>
</evidence>
<dbReference type="Gene3D" id="3.10.350.10">
    <property type="entry name" value="LysM domain"/>
    <property type="match status" value="1"/>
</dbReference>
<dbReference type="SUPFAM" id="SSF51261">
    <property type="entry name" value="Duplicated hybrid motif"/>
    <property type="match status" value="1"/>
</dbReference>
<keyword evidence="3" id="KW-0732">Signal</keyword>